<dbReference type="AlphaFoldDB" id="A0A6J8BX20"/>
<proteinExistence type="predicted"/>
<reference evidence="2 3" key="1">
    <citation type="submission" date="2020-06" db="EMBL/GenBank/DDBJ databases">
        <authorList>
            <person name="Li R."/>
            <person name="Bekaert M."/>
        </authorList>
    </citation>
    <scope>NUCLEOTIDE SEQUENCE [LARGE SCALE GENOMIC DNA]</scope>
    <source>
        <strain evidence="3">wild</strain>
    </source>
</reference>
<protein>
    <submittedName>
        <fullName evidence="2">Uncharacterized protein</fullName>
    </submittedName>
</protein>
<gene>
    <name evidence="2" type="ORF">MCOR_23073</name>
</gene>
<dbReference type="Proteomes" id="UP000507470">
    <property type="component" value="Unassembled WGS sequence"/>
</dbReference>
<keyword evidence="3" id="KW-1185">Reference proteome</keyword>
<evidence type="ECO:0000313" key="3">
    <source>
        <dbReference type="Proteomes" id="UP000507470"/>
    </source>
</evidence>
<feature type="compositionally biased region" description="Basic and acidic residues" evidence="1">
    <location>
        <begin position="177"/>
        <end position="187"/>
    </location>
</feature>
<organism evidence="2 3">
    <name type="scientific">Mytilus coruscus</name>
    <name type="common">Sea mussel</name>
    <dbReference type="NCBI Taxonomy" id="42192"/>
    <lineage>
        <taxon>Eukaryota</taxon>
        <taxon>Metazoa</taxon>
        <taxon>Spiralia</taxon>
        <taxon>Lophotrochozoa</taxon>
        <taxon>Mollusca</taxon>
        <taxon>Bivalvia</taxon>
        <taxon>Autobranchia</taxon>
        <taxon>Pteriomorphia</taxon>
        <taxon>Mytilida</taxon>
        <taxon>Mytiloidea</taxon>
        <taxon>Mytilidae</taxon>
        <taxon>Mytilinae</taxon>
        <taxon>Mytilus</taxon>
    </lineage>
</organism>
<evidence type="ECO:0000313" key="2">
    <source>
        <dbReference type="EMBL" id="CAC5387781.1"/>
    </source>
</evidence>
<feature type="compositionally biased region" description="Polar residues" evidence="1">
    <location>
        <begin position="163"/>
        <end position="175"/>
    </location>
</feature>
<feature type="compositionally biased region" description="Basic and acidic residues" evidence="1">
    <location>
        <begin position="213"/>
        <end position="222"/>
    </location>
</feature>
<sequence>MVTLKSVALVALATAQRSQTLSSLNLKLAYGSDNSIVFKIGTLLKTSRPKNLNQEITVASFSVTSCSIARWLKVVLTNSGKDISKFKAHSYRSASSSAALNSTEHLPDLAFVSPVYHCPVVFNKYKHPEVPNWSKKSESNFTLQPIQPEVPNWSKKSESNFTLQKSDACSSQSPKPVTDKTEEKENMSPDSSKSPGELDLDFPPMFINSSNGEESREQHNLKERKRSEVCDFNNLGGACGLSQHYTSAYYKLFKISECTKD</sequence>
<name>A0A6J8BX20_MYTCO</name>
<feature type="region of interest" description="Disordered" evidence="1">
    <location>
        <begin position="163"/>
        <end position="222"/>
    </location>
</feature>
<evidence type="ECO:0000256" key="1">
    <source>
        <dbReference type="SAM" id="MobiDB-lite"/>
    </source>
</evidence>
<accession>A0A6J8BX20</accession>
<dbReference type="EMBL" id="CACVKT020004042">
    <property type="protein sequence ID" value="CAC5387781.1"/>
    <property type="molecule type" value="Genomic_DNA"/>
</dbReference>